<keyword evidence="1" id="KW-1133">Transmembrane helix</keyword>
<feature type="transmembrane region" description="Helical" evidence="1">
    <location>
        <begin position="6"/>
        <end position="29"/>
    </location>
</feature>
<accession>A0A1S4D948</accession>
<evidence type="ECO:0000256" key="1">
    <source>
        <dbReference type="SAM" id="Phobius"/>
    </source>
</evidence>
<organism evidence="2">
    <name type="scientific">Nicotiana tabacum</name>
    <name type="common">Common tobacco</name>
    <dbReference type="NCBI Taxonomy" id="4097"/>
    <lineage>
        <taxon>Eukaryota</taxon>
        <taxon>Viridiplantae</taxon>
        <taxon>Streptophyta</taxon>
        <taxon>Embryophyta</taxon>
        <taxon>Tracheophyta</taxon>
        <taxon>Spermatophyta</taxon>
        <taxon>Magnoliopsida</taxon>
        <taxon>eudicotyledons</taxon>
        <taxon>Gunneridae</taxon>
        <taxon>Pentapetalae</taxon>
        <taxon>asterids</taxon>
        <taxon>lamiids</taxon>
        <taxon>Solanales</taxon>
        <taxon>Solanaceae</taxon>
        <taxon>Nicotianoideae</taxon>
        <taxon>Nicotianeae</taxon>
        <taxon>Nicotiana</taxon>
    </lineage>
</organism>
<name>A0A1S4D948_TOBAC</name>
<dbReference type="RefSeq" id="XP_016509739.1">
    <property type="nucleotide sequence ID" value="XM_016654253.1"/>
</dbReference>
<sequence>MIIVYITFFYLLSGSYTNTILNIYFIGLFYALPDIGTRYICASLCIAMLIQLLNYPTLQVFFLVNIVLFTLTNCIYRNETCSNTKCWILCLFDFVSRTNYVNSEIPYNVNEGIPEKGLPKMGQNKLLFCASISFSAEELRRLTMAEGKVDKDSTGEVLDKGFLYLDSVTCISLSSLWHDQEVLFLHMSYEVTSCIFCLWLFLCSILIFNDKRSVLLMLFSKCSLHLRLKNQGCREWNQ</sequence>
<dbReference type="PaxDb" id="4097-A0A1S4D948"/>
<reference evidence="2" key="1">
    <citation type="submission" date="2025-08" db="UniProtKB">
        <authorList>
            <consortium name="RefSeq"/>
        </authorList>
    </citation>
    <scope>IDENTIFICATION</scope>
</reference>
<evidence type="ECO:0000313" key="2">
    <source>
        <dbReference type="RefSeq" id="XP_016509739.1"/>
    </source>
</evidence>
<dbReference type="AlphaFoldDB" id="A0A1S4D948"/>
<keyword evidence="1" id="KW-0812">Transmembrane</keyword>
<proteinExistence type="predicted"/>
<gene>
    <name evidence="2" type="primary">LOC107827161</name>
</gene>
<protein>
    <submittedName>
        <fullName evidence="2">Uncharacterized protein isoform X2</fullName>
    </submittedName>
</protein>
<feature type="transmembrane region" description="Helical" evidence="1">
    <location>
        <begin position="36"/>
        <end position="53"/>
    </location>
</feature>
<feature type="transmembrane region" description="Helical" evidence="1">
    <location>
        <begin position="183"/>
        <end position="208"/>
    </location>
</feature>
<keyword evidence="1" id="KW-0472">Membrane</keyword>